<accession>A0A6A7APQ9</accession>
<evidence type="ECO:0000313" key="3">
    <source>
        <dbReference type="EMBL" id="KAF2844268.1"/>
    </source>
</evidence>
<gene>
    <name evidence="3" type="ORF">T440DRAFT_525826</name>
</gene>
<organism evidence="3 4">
    <name type="scientific">Plenodomus tracheiphilus IPT5</name>
    <dbReference type="NCBI Taxonomy" id="1408161"/>
    <lineage>
        <taxon>Eukaryota</taxon>
        <taxon>Fungi</taxon>
        <taxon>Dikarya</taxon>
        <taxon>Ascomycota</taxon>
        <taxon>Pezizomycotina</taxon>
        <taxon>Dothideomycetes</taxon>
        <taxon>Pleosporomycetidae</taxon>
        <taxon>Pleosporales</taxon>
        <taxon>Pleosporineae</taxon>
        <taxon>Leptosphaeriaceae</taxon>
        <taxon>Plenodomus</taxon>
    </lineage>
</organism>
<evidence type="ECO:0000256" key="1">
    <source>
        <dbReference type="ARBA" id="ARBA00023125"/>
    </source>
</evidence>
<reference evidence="3" key="1">
    <citation type="submission" date="2020-01" db="EMBL/GenBank/DDBJ databases">
        <authorList>
            <consortium name="DOE Joint Genome Institute"/>
            <person name="Haridas S."/>
            <person name="Albert R."/>
            <person name="Binder M."/>
            <person name="Bloem J."/>
            <person name="Labutti K."/>
            <person name="Salamov A."/>
            <person name="Andreopoulos B."/>
            <person name="Baker S.E."/>
            <person name="Barry K."/>
            <person name="Bills G."/>
            <person name="Bluhm B.H."/>
            <person name="Cannon C."/>
            <person name="Castanera R."/>
            <person name="Culley D.E."/>
            <person name="Daum C."/>
            <person name="Ezra D."/>
            <person name="Gonzalez J.B."/>
            <person name="Henrissat B."/>
            <person name="Kuo A."/>
            <person name="Liang C."/>
            <person name="Lipzen A."/>
            <person name="Lutzoni F."/>
            <person name="Magnuson J."/>
            <person name="Mondo S."/>
            <person name="Nolan M."/>
            <person name="Ohm R."/>
            <person name="Pangilinan J."/>
            <person name="Park H.-J."/>
            <person name="Ramirez L."/>
            <person name="Alfaro M."/>
            <person name="Sun H."/>
            <person name="Tritt A."/>
            <person name="Yoshinaga Y."/>
            <person name="Zwiers L.-H."/>
            <person name="Turgeon B.G."/>
            <person name="Goodwin S.B."/>
            <person name="Spatafora J.W."/>
            <person name="Crous P.W."/>
            <person name="Grigoriev I.V."/>
        </authorList>
    </citation>
    <scope>NUCLEOTIDE SEQUENCE</scope>
    <source>
        <strain evidence="3">IPT5</strain>
    </source>
</reference>
<dbReference type="OrthoDB" id="3794645at2759"/>
<dbReference type="AlphaFoldDB" id="A0A6A7APQ9"/>
<keyword evidence="4" id="KW-1185">Reference proteome</keyword>
<dbReference type="EMBL" id="MU006395">
    <property type="protein sequence ID" value="KAF2844268.1"/>
    <property type="molecule type" value="Genomic_DNA"/>
</dbReference>
<dbReference type="InterPro" id="IPR006600">
    <property type="entry name" value="HTH_CenpB_DNA-bd_dom"/>
</dbReference>
<dbReference type="Proteomes" id="UP000799423">
    <property type="component" value="Unassembled WGS sequence"/>
</dbReference>
<dbReference type="Pfam" id="PF03221">
    <property type="entry name" value="HTH_Tnp_Tc5"/>
    <property type="match status" value="1"/>
</dbReference>
<evidence type="ECO:0000259" key="2">
    <source>
        <dbReference type="Pfam" id="PF03221"/>
    </source>
</evidence>
<dbReference type="GO" id="GO:0003677">
    <property type="term" value="F:DNA binding"/>
    <property type="evidence" value="ECO:0007669"/>
    <property type="project" value="UniProtKB-KW"/>
</dbReference>
<sequence length="51" mass="6069">MTRLKISSLHVQQEQELPRYIERLTRQGIPPTRSIIQNFASQIAKKELRKH</sequence>
<name>A0A6A7APQ9_9PLEO</name>
<keyword evidence="1" id="KW-0238">DNA-binding</keyword>
<proteinExistence type="predicted"/>
<protein>
    <recommendedName>
        <fullName evidence="2">HTH CENPB-type domain-containing protein</fullName>
    </recommendedName>
</protein>
<feature type="domain" description="HTH CENPB-type" evidence="2">
    <location>
        <begin position="12"/>
        <end position="46"/>
    </location>
</feature>
<evidence type="ECO:0000313" key="4">
    <source>
        <dbReference type="Proteomes" id="UP000799423"/>
    </source>
</evidence>